<feature type="region of interest" description="Disordered" evidence="2">
    <location>
        <begin position="368"/>
        <end position="391"/>
    </location>
</feature>
<dbReference type="InterPro" id="IPR003673">
    <property type="entry name" value="CoA-Trfase_fam_III"/>
</dbReference>
<keyword evidence="1 3" id="KW-0808">Transferase</keyword>
<evidence type="ECO:0000256" key="1">
    <source>
        <dbReference type="ARBA" id="ARBA00022679"/>
    </source>
</evidence>
<comment type="caution">
    <text evidence="3">The sequence shown here is derived from an EMBL/GenBank/DDBJ whole genome shotgun (WGS) entry which is preliminary data.</text>
</comment>
<gene>
    <name evidence="3" type="ORF">GCM10010921_23480</name>
</gene>
<sequence length="391" mass="40863">MTDPEGRGPLDGVRVLDLTRNLAGPFCTMALADLGADVIKIESPAGDDTRRWHPPSWNGESATFLSANRGKRAVVLDLDDPAGQDAARRLAATADVVVESFRPGALGRRGLDHAAVAALNPGVIYCSISAYGAAGPKSGLPGYDPVIQADTGIMALTGEPDGPAVRLGIGAIDLGTALWATIGIQGALIERARTGKGARIETSLYETGAWWLSYHLMGYLGSGGAPSRQGTGTPFIAPYEVFEARDRGILVAAANDRLFAALAAELGVPEAVSDPRFAGNADRVAHKAELRAVLAPRFAADDAESWERRLRARSVPCSVVRTVADLAADPQLEALGLLRPLPHPAVPDLRVVDMPMAIDGVRGRAASAPPLLGEHDAEVLGSDDPWTSGGD</sequence>
<dbReference type="InterPro" id="IPR050483">
    <property type="entry name" value="CoA-transferase_III_domain"/>
</dbReference>
<organism evidence="3 4">
    <name type="scientific">Microbacterium album</name>
    <dbReference type="NCBI Taxonomy" id="2053191"/>
    <lineage>
        <taxon>Bacteria</taxon>
        <taxon>Bacillati</taxon>
        <taxon>Actinomycetota</taxon>
        <taxon>Actinomycetes</taxon>
        <taxon>Micrococcales</taxon>
        <taxon>Microbacteriaceae</taxon>
        <taxon>Microbacterium</taxon>
    </lineage>
</organism>
<dbReference type="InterPro" id="IPR023606">
    <property type="entry name" value="CoA-Trfase_III_dom_1_sf"/>
</dbReference>
<evidence type="ECO:0000313" key="4">
    <source>
        <dbReference type="Proteomes" id="UP000657592"/>
    </source>
</evidence>
<name>A0A917IHG7_9MICO</name>
<dbReference type="EMBL" id="BMJY01000011">
    <property type="protein sequence ID" value="GGH47031.1"/>
    <property type="molecule type" value="Genomic_DNA"/>
</dbReference>
<accession>A0A917IHG7</accession>
<proteinExistence type="predicted"/>
<protein>
    <submittedName>
        <fullName evidence="3">CoA transferase</fullName>
    </submittedName>
</protein>
<dbReference type="InterPro" id="IPR044855">
    <property type="entry name" value="CoA-Trfase_III_dom3_sf"/>
</dbReference>
<reference evidence="3" key="2">
    <citation type="submission" date="2020-09" db="EMBL/GenBank/DDBJ databases">
        <authorList>
            <person name="Sun Q."/>
            <person name="Zhou Y."/>
        </authorList>
    </citation>
    <scope>NUCLEOTIDE SEQUENCE</scope>
    <source>
        <strain evidence="3">CGMCC 1.15794</strain>
    </source>
</reference>
<dbReference type="Proteomes" id="UP000657592">
    <property type="component" value="Unassembled WGS sequence"/>
</dbReference>
<keyword evidence="4" id="KW-1185">Reference proteome</keyword>
<dbReference type="PANTHER" id="PTHR48207:SF3">
    <property type="entry name" value="SUCCINATE--HYDROXYMETHYLGLUTARATE COA-TRANSFERASE"/>
    <property type="match status" value="1"/>
</dbReference>
<dbReference type="GO" id="GO:0008410">
    <property type="term" value="F:CoA-transferase activity"/>
    <property type="evidence" value="ECO:0007669"/>
    <property type="project" value="TreeGrafter"/>
</dbReference>
<reference evidence="3" key="1">
    <citation type="journal article" date="2014" name="Int. J. Syst. Evol. Microbiol.">
        <title>Complete genome sequence of Corynebacterium casei LMG S-19264T (=DSM 44701T), isolated from a smear-ripened cheese.</title>
        <authorList>
            <consortium name="US DOE Joint Genome Institute (JGI-PGF)"/>
            <person name="Walter F."/>
            <person name="Albersmeier A."/>
            <person name="Kalinowski J."/>
            <person name="Ruckert C."/>
        </authorList>
    </citation>
    <scope>NUCLEOTIDE SEQUENCE</scope>
    <source>
        <strain evidence="3">CGMCC 1.15794</strain>
    </source>
</reference>
<dbReference type="Gene3D" id="3.40.50.10540">
    <property type="entry name" value="Crotonobetainyl-coa:carnitine coa-transferase, domain 1"/>
    <property type="match status" value="1"/>
</dbReference>
<dbReference type="AlphaFoldDB" id="A0A917IHG7"/>
<dbReference type="SUPFAM" id="SSF89796">
    <property type="entry name" value="CoA-transferase family III (CaiB/BaiF)"/>
    <property type="match status" value="1"/>
</dbReference>
<dbReference type="PANTHER" id="PTHR48207">
    <property type="entry name" value="SUCCINATE--HYDROXYMETHYLGLUTARATE COA-TRANSFERASE"/>
    <property type="match status" value="1"/>
</dbReference>
<dbReference type="Gene3D" id="3.30.1540.10">
    <property type="entry name" value="formyl-coa transferase, domain 3"/>
    <property type="match status" value="1"/>
</dbReference>
<evidence type="ECO:0000313" key="3">
    <source>
        <dbReference type="EMBL" id="GGH47031.1"/>
    </source>
</evidence>
<dbReference type="RefSeq" id="WP_188756490.1">
    <property type="nucleotide sequence ID" value="NZ_BMJY01000011.1"/>
</dbReference>
<dbReference type="Pfam" id="PF02515">
    <property type="entry name" value="CoA_transf_3"/>
    <property type="match status" value="1"/>
</dbReference>
<evidence type="ECO:0000256" key="2">
    <source>
        <dbReference type="SAM" id="MobiDB-lite"/>
    </source>
</evidence>